<sequence>MNTVARRFLFSSSKKTLTLFLARSAHWNKDWIPGPYPETKEQRDAAAKKYGLLPEEYEPYPDDGLNGRGDYPKLKIISADSRDPYYPYEYPELRLGFGEVLHAHSDIMGEDRCDLNIDEKLTLTKTKMLSMFLGTVGGSLLLTWMCKDTFIATRPVLARHYPGDGPHYKY</sequence>
<evidence type="ECO:0000313" key="1">
    <source>
        <dbReference type="EMBL" id="JAS27911.1"/>
    </source>
</evidence>
<name>A0A1B6DQG4_9HEMI</name>
<reference evidence="1" key="1">
    <citation type="submission" date="2015-12" db="EMBL/GenBank/DDBJ databases">
        <title>De novo transcriptome assembly of four potential Pierce s Disease insect vectors from Arizona vineyards.</title>
        <authorList>
            <person name="Tassone E.E."/>
        </authorList>
    </citation>
    <scope>NUCLEOTIDE SEQUENCE</scope>
</reference>
<dbReference type="EMBL" id="GEDC01009387">
    <property type="protein sequence ID" value="JAS27911.1"/>
    <property type="molecule type" value="Transcribed_RNA"/>
</dbReference>
<gene>
    <name evidence="1" type="ORF">g.45518</name>
</gene>
<proteinExistence type="predicted"/>
<dbReference type="AlphaFoldDB" id="A0A1B6DQG4"/>
<protein>
    <recommendedName>
        <fullName evidence="2">NADH dehydrogenase [ubiquinone] 1 beta subcomplex subunit 8, mitochondrial</fullName>
    </recommendedName>
</protein>
<dbReference type="InterPro" id="IPR008699">
    <property type="entry name" value="NDUFB8"/>
</dbReference>
<dbReference type="PANTHER" id="PTHR12840">
    <property type="entry name" value="NADH-UBIQUINONE OXIDOREDUCTASE ASHI SUBUNIT"/>
    <property type="match status" value="1"/>
</dbReference>
<dbReference type="PANTHER" id="PTHR12840:SF1">
    <property type="entry name" value="NADH DEHYDROGENASE [UBIQUINONE] 1 BETA SUBCOMPLEX SUBUNIT 8, MITOCHONDRIAL"/>
    <property type="match status" value="1"/>
</dbReference>
<dbReference type="GO" id="GO:0005739">
    <property type="term" value="C:mitochondrion"/>
    <property type="evidence" value="ECO:0007669"/>
    <property type="project" value="InterPro"/>
</dbReference>
<dbReference type="Pfam" id="PF05821">
    <property type="entry name" value="NDUF_B8"/>
    <property type="match status" value="1"/>
</dbReference>
<accession>A0A1B6DQG4</accession>
<evidence type="ECO:0008006" key="2">
    <source>
        <dbReference type="Google" id="ProtNLM"/>
    </source>
</evidence>
<organism evidence="1">
    <name type="scientific">Clastoptera arizonana</name>
    <name type="common">Arizona spittle bug</name>
    <dbReference type="NCBI Taxonomy" id="38151"/>
    <lineage>
        <taxon>Eukaryota</taxon>
        <taxon>Metazoa</taxon>
        <taxon>Ecdysozoa</taxon>
        <taxon>Arthropoda</taxon>
        <taxon>Hexapoda</taxon>
        <taxon>Insecta</taxon>
        <taxon>Pterygota</taxon>
        <taxon>Neoptera</taxon>
        <taxon>Paraneoptera</taxon>
        <taxon>Hemiptera</taxon>
        <taxon>Auchenorrhyncha</taxon>
        <taxon>Cercopoidea</taxon>
        <taxon>Clastopteridae</taxon>
        <taxon>Clastoptera</taxon>
    </lineage>
</organism>